<sequence>MNHTFDKVVWQEGMFLSPQHFQQQERYLEHHSRQLLSIQNPGQAGFISLRIDTEQLKAGKLFLREACGLFPDGTPFELTDNLIRDIDSANAGATVYLALPLLRSAQVDTATAEHLSSAIRHKSFDRTIRDSTNHDNDTVELELCLLNPSLMLDGEPLDDYTTLAVARIQEFNSDSEILLDSTFIPRCMDYRVSRYLVEQVQNMQALMQQRAALIAAQIGVEGELKSFQTMQIAYMWLQALNRYGAWLKQIEHQTGVSAAQLYHDLVMMAADLSTFTTTLAPDFPVFDENNIYASFAPVISCLLLNLRQASKEKVVTVSWDKSLYKRRRLLRCEFEDRTLFNDGRFILAVSSGLGSEVTRSTFVSAAKLCGHNRIAERVRNALSAVPLTPMATAPLELRIQPNTVYFEIDTGDALWQEMIRTRDKLALHVDEQMPEDTTIECFVIR</sequence>
<gene>
    <name evidence="1" type="primary">tssK</name>
    <name evidence="1" type="ORF">NX720_18500</name>
</gene>
<dbReference type="EMBL" id="CP103300">
    <property type="protein sequence ID" value="UYM14862.1"/>
    <property type="molecule type" value="Genomic_DNA"/>
</dbReference>
<dbReference type="Pfam" id="PF05936">
    <property type="entry name" value="T6SS_VasE"/>
    <property type="match status" value="1"/>
</dbReference>
<organism evidence="1 2">
    <name type="scientific">Endozoicomonas euniceicola</name>
    <dbReference type="NCBI Taxonomy" id="1234143"/>
    <lineage>
        <taxon>Bacteria</taxon>
        <taxon>Pseudomonadati</taxon>
        <taxon>Pseudomonadota</taxon>
        <taxon>Gammaproteobacteria</taxon>
        <taxon>Oceanospirillales</taxon>
        <taxon>Endozoicomonadaceae</taxon>
        <taxon>Endozoicomonas</taxon>
    </lineage>
</organism>
<reference evidence="1" key="1">
    <citation type="submission" date="2022-10" db="EMBL/GenBank/DDBJ databases">
        <title>Completed Genome Sequence of two octocoral isolated bacterium, Endozoicomonas euniceicola EF212T and Endozoicomonas gorgoniicola PS125T.</title>
        <authorList>
            <person name="Chiou Y.-J."/>
            <person name="Chen Y.-H."/>
        </authorList>
    </citation>
    <scope>NUCLEOTIDE SEQUENCE</scope>
    <source>
        <strain evidence="1">EF212</strain>
    </source>
</reference>
<protein>
    <submittedName>
        <fullName evidence="1">Type VI secretion system baseplate subunit TssK</fullName>
    </submittedName>
</protein>
<dbReference type="PANTHER" id="PTHR35566">
    <property type="entry name" value="BLR3599 PROTEIN"/>
    <property type="match status" value="1"/>
</dbReference>
<dbReference type="InterPro" id="IPR010263">
    <property type="entry name" value="T6SS_TssK"/>
</dbReference>
<dbReference type="RefSeq" id="WP_262596582.1">
    <property type="nucleotide sequence ID" value="NZ_CP103300.1"/>
</dbReference>
<dbReference type="NCBIfam" id="TIGR03353">
    <property type="entry name" value="VI_chp_4"/>
    <property type="match status" value="1"/>
</dbReference>
<evidence type="ECO:0000313" key="2">
    <source>
        <dbReference type="Proteomes" id="UP001163255"/>
    </source>
</evidence>
<accession>A0ABY6GQ54</accession>
<dbReference type="Proteomes" id="UP001163255">
    <property type="component" value="Chromosome"/>
</dbReference>
<evidence type="ECO:0000313" key="1">
    <source>
        <dbReference type="EMBL" id="UYM14862.1"/>
    </source>
</evidence>
<name>A0ABY6GQ54_9GAMM</name>
<proteinExistence type="predicted"/>
<dbReference type="PANTHER" id="PTHR35566:SF1">
    <property type="entry name" value="TYPE VI SECRETION SYSTEM BASEPLATE COMPONENT TSSK1"/>
    <property type="match status" value="1"/>
</dbReference>
<keyword evidence="2" id="KW-1185">Reference proteome</keyword>